<sequence>MSDSEAYNGWANRETWAFHLWVSNDSGMYETLRESVEEFAYNCDEMSNWRLGEFVVEWVKDLLEECGQAGGDMYREIGSWWRVDEREIGAAMREAYIS</sequence>
<name>A0A1G9W4A5_9ACTN</name>
<dbReference type="RefSeq" id="WP_143016083.1">
    <property type="nucleotide sequence ID" value="NZ_BKAE01000002.1"/>
</dbReference>
<dbReference type="EMBL" id="FNIC01000001">
    <property type="protein sequence ID" value="SDM79368.1"/>
    <property type="molecule type" value="Genomic_DNA"/>
</dbReference>
<reference evidence="2" key="1">
    <citation type="submission" date="2016-10" db="EMBL/GenBank/DDBJ databases">
        <authorList>
            <person name="Varghese N."/>
            <person name="Submissions S."/>
        </authorList>
    </citation>
    <scope>NUCLEOTIDE SEQUENCE [LARGE SCALE GENOMIC DNA]</scope>
    <source>
        <strain evidence="2">CGMCC 1.11147</strain>
    </source>
</reference>
<protein>
    <submittedName>
        <fullName evidence="1">Uncharacterized protein</fullName>
    </submittedName>
</protein>
<evidence type="ECO:0000313" key="1">
    <source>
        <dbReference type="EMBL" id="SDM79368.1"/>
    </source>
</evidence>
<dbReference type="STRING" id="1005944.SAMN05192576_0944"/>
<accession>A0A1G9W4A5</accession>
<dbReference type="AlphaFoldDB" id="A0A1G9W4A5"/>
<organism evidence="1 2">
    <name type="scientific">Nocardioides szechwanensis</name>
    <dbReference type="NCBI Taxonomy" id="1005944"/>
    <lineage>
        <taxon>Bacteria</taxon>
        <taxon>Bacillati</taxon>
        <taxon>Actinomycetota</taxon>
        <taxon>Actinomycetes</taxon>
        <taxon>Propionibacteriales</taxon>
        <taxon>Nocardioidaceae</taxon>
        <taxon>Nocardioides</taxon>
    </lineage>
</organism>
<dbReference type="InterPro" id="IPR055673">
    <property type="entry name" value="DUF7249"/>
</dbReference>
<evidence type="ECO:0000313" key="2">
    <source>
        <dbReference type="Proteomes" id="UP000199004"/>
    </source>
</evidence>
<dbReference type="Pfam" id="PF23907">
    <property type="entry name" value="DUF7249"/>
    <property type="match status" value="1"/>
</dbReference>
<dbReference type="Proteomes" id="UP000199004">
    <property type="component" value="Unassembled WGS sequence"/>
</dbReference>
<proteinExistence type="predicted"/>
<dbReference type="OrthoDB" id="9994331at2"/>
<gene>
    <name evidence="1" type="ORF">SAMN05192576_0944</name>
</gene>
<keyword evidence="2" id="KW-1185">Reference proteome</keyword>